<accession>A0A9Q0S9A8</accession>
<evidence type="ECO:0000313" key="3">
    <source>
        <dbReference type="EMBL" id="KAJ6648833.1"/>
    </source>
</evidence>
<sequence>MSFEPHASDDPCDCDPLLPSLLKKIKQRLLSPEVLLPILKDLLERYPVWLAENGNKIDAADKERYMKQQELYKIIYDDLQQEKPTDSTKVLSDRFKKVLFNMKKLNDFGQPPDEMADIGAETPLSFLMGDPSSQCTWM</sequence>
<dbReference type="Proteomes" id="UP001151699">
    <property type="component" value="Chromosome A"/>
</dbReference>
<dbReference type="PANTHER" id="PTHR12774:SF2">
    <property type="entry name" value="PEROXISOMAL BIOGENESIS FACTOR 19"/>
    <property type="match status" value="1"/>
</dbReference>
<evidence type="ECO:0000256" key="2">
    <source>
        <dbReference type="ARBA" id="ARBA00029688"/>
    </source>
</evidence>
<dbReference type="InterPro" id="IPR006708">
    <property type="entry name" value="Pex19"/>
</dbReference>
<dbReference type="InterPro" id="IPR038322">
    <property type="entry name" value="Pex19_C_sf"/>
</dbReference>
<proteinExistence type="inferred from homology"/>
<comment type="caution">
    <text evidence="3">The sequence shown here is derived from an EMBL/GenBank/DDBJ whole genome shotgun (WGS) entry which is preliminary data.</text>
</comment>
<protein>
    <recommendedName>
        <fullName evidence="2">Peroxin-19</fullName>
    </recommendedName>
</protein>
<dbReference type="OrthoDB" id="21292at2759"/>
<dbReference type="Pfam" id="PF04614">
    <property type="entry name" value="Pex19"/>
    <property type="match status" value="1"/>
</dbReference>
<gene>
    <name evidence="3" type="primary">PEX19_0</name>
    <name evidence="3" type="ORF">Bhyg_04065</name>
</gene>
<organism evidence="3 4">
    <name type="scientific">Pseudolycoriella hygida</name>
    <dbReference type="NCBI Taxonomy" id="35572"/>
    <lineage>
        <taxon>Eukaryota</taxon>
        <taxon>Metazoa</taxon>
        <taxon>Ecdysozoa</taxon>
        <taxon>Arthropoda</taxon>
        <taxon>Hexapoda</taxon>
        <taxon>Insecta</taxon>
        <taxon>Pterygota</taxon>
        <taxon>Neoptera</taxon>
        <taxon>Endopterygota</taxon>
        <taxon>Diptera</taxon>
        <taxon>Nematocera</taxon>
        <taxon>Sciaroidea</taxon>
        <taxon>Sciaridae</taxon>
        <taxon>Pseudolycoriella</taxon>
    </lineage>
</organism>
<dbReference type="AlphaFoldDB" id="A0A9Q0S9A8"/>
<name>A0A9Q0S9A8_9DIPT</name>
<keyword evidence="4" id="KW-1185">Reference proteome</keyword>
<evidence type="ECO:0000313" key="4">
    <source>
        <dbReference type="Proteomes" id="UP001151699"/>
    </source>
</evidence>
<dbReference type="Gene3D" id="1.20.120.900">
    <property type="entry name" value="Pex19, mPTS binding domain"/>
    <property type="match status" value="1"/>
</dbReference>
<dbReference type="PANTHER" id="PTHR12774">
    <property type="entry name" value="PEROXISOMAL BIOGENESIS FACTOR 19"/>
    <property type="match status" value="1"/>
</dbReference>
<comment type="similarity">
    <text evidence="1">Belongs to the peroxin-19 family.</text>
</comment>
<dbReference type="GO" id="GO:0005778">
    <property type="term" value="C:peroxisomal membrane"/>
    <property type="evidence" value="ECO:0007669"/>
    <property type="project" value="TreeGrafter"/>
</dbReference>
<dbReference type="GO" id="GO:0033328">
    <property type="term" value="F:peroxisome membrane targeting sequence binding"/>
    <property type="evidence" value="ECO:0007669"/>
    <property type="project" value="TreeGrafter"/>
</dbReference>
<dbReference type="GO" id="GO:0045046">
    <property type="term" value="P:protein import into peroxisome membrane"/>
    <property type="evidence" value="ECO:0007669"/>
    <property type="project" value="TreeGrafter"/>
</dbReference>
<dbReference type="EMBL" id="WJQU01000001">
    <property type="protein sequence ID" value="KAJ6648833.1"/>
    <property type="molecule type" value="Genomic_DNA"/>
</dbReference>
<evidence type="ECO:0000256" key="1">
    <source>
        <dbReference type="ARBA" id="ARBA00006326"/>
    </source>
</evidence>
<reference evidence="3" key="1">
    <citation type="submission" date="2022-07" db="EMBL/GenBank/DDBJ databases">
        <authorList>
            <person name="Trinca V."/>
            <person name="Uliana J.V.C."/>
            <person name="Torres T.T."/>
            <person name="Ward R.J."/>
            <person name="Monesi N."/>
        </authorList>
    </citation>
    <scope>NUCLEOTIDE SEQUENCE</scope>
    <source>
        <strain evidence="3">HSMRA1968</strain>
        <tissue evidence="3">Whole embryos</tissue>
    </source>
</reference>